<dbReference type="SMART" id="SM00822">
    <property type="entry name" value="PKS_KR"/>
    <property type="match status" value="1"/>
</dbReference>
<dbReference type="CDD" id="cd05233">
    <property type="entry name" value="SDR_c"/>
    <property type="match status" value="1"/>
</dbReference>
<dbReference type="GO" id="GO:0032787">
    <property type="term" value="P:monocarboxylic acid metabolic process"/>
    <property type="evidence" value="ECO:0007669"/>
    <property type="project" value="UniProtKB-ARBA"/>
</dbReference>
<dbReference type="Gene3D" id="3.40.50.720">
    <property type="entry name" value="NAD(P)-binding Rossmann-like Domain"/>
    <property type="match status" value="1"/>
</dbReference>
<name>A0A2U2DNB6_9HYPH</name>
<proteinExistence type="inferred from homology"/>
<dbReference type="PROSITE" id="PS00061">
    <property type="entry name" value="ADH_SHORT"/>
    <property type="match status" value="1"/>
</dbReference>
<dbReference type="InterPro" id="IPR050259">
    <property type="entry name" value="SDR"/>
</dbReference>
<dbReference type="OrthoDB" id="9796652at2"/>
<dbReference type="RefSeq" id="WP_109459606.1">
    <property type="nucleotide sequence ID" value="NZ_QFBC01000008.1"/>
</dbReference>
<evidence type="ECO:0000313" key="4">
    <source>
        <dbReference type="Proteomes" id="UP000245252"/>
    </source>
</evidence>
<comment type="caution">
    <text evidence="3">The sequence shown here is derived from an EMBL/GenBank/DDBJ whole genome shotgun (WGS) entry which is preliminary data.</text>
</comment>
<dbReference type="EMBL" id="QFBC01000008">
    <property type="protein sequence ID" value="PWE54806.1"/>
    <property type="molecule type" value="Genomic_DNA"/>
</dbReference>
<dbReference type="PRINTS" id="PR00080">
    <property type="entry name" value="SDRFAMILY"/>
</dbReference>
<feature type="domain" description="Ketoreductase" evidence="2">
    <location>
        <begin position="18"/>
        <end position="198"/>
    </location>
</feature>
<dbReference type="AlphaFoldDB" id="A0A2U2DNB6"/>
<gene>
    <name evidence="3" type="ORF">DEM27_17795</name>
</gene>
<evidence type="ECO:0000256" key="1">
    <source>
        <dbReference type="ARBA" id="ARBA00006484"/>
    </source>
</evidence>
<dbReference type="SUPFAM" id="SSF51735">
    <property type="entry name" value="NAD(P)-binding Rossmann-fold domains"/>
    <property type="match status" value="1"/>
</dbReference>
<dbReference type="InterPro" id="IPR002347">
    <property type="entry name" value="SDR_fam"/>
</dbReference>
<dbReference type="PANTHER" id="PTHR42879">
    <property type="entry name" value="3-OXOACYL-(ACYL-CARRIER-PROTEIN) REDUCTASE"/>
    <property type="match status" value="1"/>
</dbReference>
<dbReference type="InterPro" id="IPR057326">
    <property type="entry name" value="KR_dom"/>
</dbReference>
<reference evidence="3 4" key="1">
    <citation type="submission" date="2018-05" db="EMBL/GenBank/DDBJ databases">
        <title>The draft genome of strain NS-104.</title>
        <authorList>
            <person name="Hang P."/>
            <person name="Jiang J."/>
        </authorList>
    </citation>
    <scope>NUCLEOTIDE SEQUENCE [LARGE SCALE GENOMIC DNA]</scope>
    <source>
        <strain evidence="3 4">NS-104</strain>
    </source>
</reference>
<dbReference type="InterPro" id="IPR020904">
    <property type="entry name" value="Sc_DH/Rdtase_CS"/>
</dbReference>
<accession>A0A2U2DNB6</accession>
<dbReference type="FunFam" id="3.40.50.720:FF:000084">
    <property type="entry name" value="Short-chain dehydrogenase reductase"/>
    <property type="match status" value="1"/>
</dbReference>
<comment type="similarity">
    <text evidence="1">Belongs to the short-chain dehydrogenases/reductases (SDR) family.</text>
</comment>
<dbReference type="PRINTS" id="PR00081">
    <property type="entry name" value="GDHRDH"/>
</dbReference>
<dbReference type="InterPro" id="IPR036291">
    <property type="entry name" value="NAD(P)-bd_dom_sf"/>
</dbReference>
<protein>
    <submittedName>
        <fullName evidence="3">Short-chain dehydrogenase/reductase SDR</fullName>
    </submittedName>
</protein>
<evidence type="ECO:0000313" key="3">
    <source>
        <dbReference type="EMBL" id="PWE54806.1"/>
    </source>
</evidence>
<sequence>MTNHAPTPLEQAFGLAGKHALVTGGGSGLGLAIAKALVAAGASVTIAGRRLELLQQAAGDIGGDVHVLQLDLRDTASIQGFAADVERLHGPVDILVNNAGNTVKKPFEEQTIDDLDGVFDVHVRGALELTRHIIPGQAARGGGSVIFIASMTSFIGQPYVIGYTTAKSALTGVVRGLSAEYSGRNVRVNGIAPGWIDTDLFRAATSNDPARYNKIIGRIQMGKVGKPEDIGWASVFLSSAAAGYVTGQTLVVDGGALIGF</sequence>
<dbReference type="Proteomes" id="UP000245252">
    <property type="component" value="Unassembled WGS sequence"/>
</dbReference>
<dbReference type="Pfam" id="PF13561">
    <property type="entry name" value="adh_short_C2"/>
    <property type="match status" value="1"/>
</dbReference>
<organism evidence="3 4">
    <name type="scientific">Metarhizobium album</name>
    <dbReference type="NCBI Taxonomy" id="2182425"/>
    <lineage>
        <taxon>Bacteria</taxon>
        <taxon>Pseudomonadati</taxon>
        <taxon>Pseudomonadota</taxon>
        <taxon>Alphaproteobacteria</taxon>
        <taxon>Hyphomicrobiales</taxon>
        <taxon>Rhizobiaceae</taxon>
        <taxon>Metarhizobium</taxon>
    </lineage>
</organism>
<evidence type="ECO:0000259" key="2">
    <source>
        <dbReference type="SMART" id="SM00822"/>
    </source>
</evidence>
<keyword evidence="4" id="KW-1185">Reference proteome</keyword>